<dbReference type="GO" id="GO:0032259">
    <property type="term" value="P:methylation"/>
    <property type="evidence" value="ECO:0007669"/>
    <property type="project" value="UniProtKB-KW"/>
</dbReference>
<dbReference type="Gene3D" id="3.40.50.720">
    <property type="entry name" value="NAD(P)-binding Rossmann-like Domain"/>
    <property type="match status" value="1"/>
</dbReference>
<dbReference type="InterPro" id="IPR013691">
    <property type="entry name" value="MeTrfase_14"/>
</dbReference>
<feature type="domain" description="C-methyltransferase" evidence="2">
    <location>
        <begin position="247"/>
        <end position="404"/>
    </location>
</feature>
<evidence type="ECO:0000259" key="2">
    <source>
        <dbReference type="Pfam" id="PF08484"/>
    </source>
</evidence>
<evidence type="ECO:0000313" key="4">
    <source>
        <dbReference type="Proteomes" id="UP001231924"/>
    </source>
</evidence>
<organism evidence="3 4">
    <name type="scientific">Actinomycetospora termitidis</name>
    <dbReference type="NCBI Taxonomy" id="3053470"/>
    <lineage>
        <taxon>Bacteria</taxon>
        <taxon>Bacillati</taxon>
        <taxon>Actinomycetota</taxon>
        <taxon>Actinomycetes</taxon>
        <taxon>Pseudonocardiales</taxon>
        <taxon>Pseudonocardiaceae</taxon>
        <taxon>Actinomycetospora</taxon>
    </lineage>
</organism>
<keyword evidence="4" id="KW-1185">Reference proteome</keyword>
<keyword evidence="3" id="KW-0808">Transferase</keyword>
<name>A0ABT7MD47_9PSEU</name>
<evidence type="ECO:0000259" key="1">
    <source>
        <dbReference type="Pfam" id="PF08421"/>
    </source>
</evidence>
<dbReference type="GO" id="GO:0008168">
    <property type="term" value="F:methyltransferase activity"/>
    <property type="evidence" value="ECO:0007669"/>
    <property type="project" value="UniProtKB-KW"/>
</dbReference>
<keyword evidence="3" id="KW-0489">Methyltransferase</keyword>
<dbReference type="InterPro" id="IPR013630">
    <property type="entry name" value="Methyltransf_Zn-bd_dom_put"/>
</dbReference>
<dbReference type="Pfam" id="PF08484">
    <property type="entry name" value="Methyltransf_14"/>
    <property type="match status" value="1"/>
</dbReference>
<dbReference type="Pfam" id="PF08421">
    <property type="entry name" value="Methyltransf_13"/>
    <property type="match status" value="1"/>
</dbReference>
<dbReference type="InterPro" id="IPR029063">
    <property type="entry name" value="SAM-dependent_MTases_sf"/>
</dbReference>
<dbReference type="EC" id="2.1.1.-" evidence="3"/>
<dbReference type="Gene3D" id="3.40.50.150">
    <property type="entry name" value="Vaccinia Virus protein VP39"/>
    <property type="match status" value="1"/>
</dbReference>
<dbReference type="Pfam" id="PF13489">
    <property type="entry name" value="Methyltransf_23"/>
    <property type="match status" value="1"/>
</dbReference>
<proteinExistence type="predicted"/>
<reference evidence="3 4" key="1">
    <citation type="submission" date="2023-06" db="EMBL/GenBank/DDBJ databases">
        <title>Actinomycetospora Odt1-22.</title>
        <authorList>
            <person name="Supong K."/>
        </authorList>
    </citation>
    <scope>NUCLEOTIDE SEQUENCE [LARGE SCALE GENOMIC DNA]</scope>
    <source>
        <strain evidence="3 4">Odt1-22</strain>
    </source>
</reference>
<dbReference type="RefSeq" id="WP_286055128.1">
    <property type="nucleotide sequence ID" value="NZ_JASVWF010000005.1"/>
</dbReference>
<dbReference type="PANTHER" id="PTHR43861">
    <property type="entry name" value="TRANS-ACONITATE 2-METHYLTRANSFERASE-RELATED"/>
    <property type="match status" value="1"/>
</dbReference>
<dbReference type="EMBL" id="JASVWF010000005">
    <property type="protein sequence ID" value="MDL5158589.1"/>
    <property type="molecule type" value="Genomic_DNA"/>
</dbReference>
<dbReference type="Proteomes" id="UP001231924">
    <property type="component" value="Unassembled WGS sequence"/>
</dbReference>
<gene>
    <name evidence="3" type="ORF">QRT03_21660</name>
</gene>
<sequence length="409" mass="43728">MPESTCRICGGVVTMFLDLGRQPLSDVFPVEAPAPGEEFTYALRVGTCADCTMVQLLDEVPREAMFGEHYPYRSSGSSVMRAHFEALAKSLLAGELSGRSDPFVVEIGSNDGVMLRTIAAEGVRHLGVEPSSGIARTAAEQGVAVLTAFFEVDTARAVRAEHGPADVVYAANTICHIPYLGSILDGVAELLTDDGVFVFEDPYLGDIVAKTSYDQIYDEHFFLFSATTVADAAARHGLELVGVERLPVHGGEVRYTLARAGRRTPDAAVGELLAQEAAADLHSPATLRRFADAVAANAADLVALLERLRAEGARVVAYGATAKSATVTNYAGIGTDLVEAVVDTTPEKQHRVTPGAHLPVRPASTFAEPYPDYALLFAWNHAAEILDREAAFRAAGGRWILYVPDVRVV</sequence>
<comment type="caution">
    <text evidence="3">The sequence shown here is derived from an EMBL/GenBank/DDBJ whole genome shotgun (WGS) entry which is preliminary data.</text>
</comment>
<dbReference type="SUPFAM" id="SSF53335">
    <property type="entry name" value="S-adenosyl-L-methionine-dependent methyltransferases"/>
    <property type="match status" value="1"/>
</dbReference>
<dbReference type="InterPro" id="IPR038576">
    <property type="entry name" value="Methyltransf_Zn-bd_dom_put_sf"/>
</dbReference>
<protein>
    <submittedName>
        <fullName evidence="3">Class I SAM-dependent methyltransferase</fullName>
        <ecNumber evidence="3">2.1.1.-</ecNumber>
    </submittedName>
</protein>
<dbReference type="Gene3D" id="6.10.250.3100">
    <property type="match status" value="1"/>
</dbReference>
<accession>A0ABT7MD47</accession>
<evidence type="ECO:0000313" key="3">
    <source>
        <dbReference type="EMBL" id="MDL5158589.1"/>
    </source>
</evidence>
<dbReference type="Gene3D" id="6.20.50.110">
    <property type="entry name" value="Methyltransferase, zinc-binding domain"/>
    <property type="match status" value="1"/>
</dbReference>
<dbReference type="PANTHER" id="PTHR43861:SF5">
    <property type="entry name" value="BLL5978 PROTEIN"/>
    <property type="match status" value="1"/>
</dbReference>
<feature type="domain" description="Methyltransferase putative zinc binding" evidence="1">
    <location>
        <begin position="6"/>
        <end position="66"/>
    </location>
</feature>